<proteinExistence type="predicted"/>
<dbReference type="InParanoid" id="G4YMH1"/>
<name>G4YMH1_PHYSP</name>
<dbReference type="KEGG" id="psoj:PHYSODRAFT_322247"/>
<accession>G4YMH1</accession>
<organism evidence="2 3">
    <name type="scientific">Phytophthora sojae (strain P6497)</name>
    <name type="common">Soybean stem and root rot agent</name>
    <name type="synonym">Phytophthora megasperma f. sp. glycines</name>
    <dbReference type="NCBI Taxonomy" id="1094619"/>
    <lineage>
        <taxon>Eukaryota</taxon>
        <taxon>Sar</taxon>
        <taxon>Stramenopiles</taxon>
        <taxon>Oomycota</taxon>
        <taxon>Peronosporomycetes</taxon>
        <taxon>Peronosporales</taxon>
        <taxon>Peronosporaceae</taxon>
        <taxon>Phytophthora</taxon>
    </lineage>
</organism>
<evidence type="ECO:0000313" key="3">
    <source>
        <dbReference type="Proteomes" id="UP000002640"/>
    </source>
</evidence>
<keyword evidence="3" id="KW-1185">Reference proteome</keyword>
<feature type="transmembrane region" description="Helical" evidence="1">
    <location>
        <begin position="89"/>
        <end position="110"/>
    </location>
</feature>
<evidence type="ECO:0000256" key="1">
    <source>
        <dbReference type="SAM" id="Phobius"/>
    </source>
</evidence>
<keyword evidence="1" id="KW-0812">Transmembrane</keyword>
<dbReference type="EMBL" id="JH159151">
    <property type="protein sequence ID" value="EGZ28597.1"/>
    <property type="molecule type" value="Genomic_DNA"/>
</dbReference>
<feature type="transmembrane region" description="Helical" evidence="1">
    <location>
        <begin position="34"/>
        <end position="50"/>
    </location>
</feature>
<keyword evidence="1" id="KW-0472">Membrane</keyword>
<evidence type="ECO:0000313" key="2">
    <source>
        <dbReference type="EMBL" id="EGZ28597.1"/>
    </source>
</evidence>
<reference evidence="2 3" key="1">
    <citation type="journal article" date="2006" name="Science">
        <title>Phytophthora genome sequences uncover evolutionary origins and mechanisms of pathogenesis.</title>
        <authorList>
            <person name="Tyler B.M."/>
            <person name="Tripathy S."/>
            <person name="Zhang X."/>
            <person name="Dehal P."/>
            <person name="Jiang R.H."/>
            <person name="Aerts A."/>
            <person name="Arredondo F.D."/>
            <person name="Baxter L."/>
            <person name="Bensasson D."/>
            <person name="Beynon J.L."/>
            <person name="Chapman J."/>
            <person name="Damasceno C.M."/>
            <person name="Dorrance A.E."/>
            <person name="Dou D."/>
            <person name="Dickerman A.W."/>
            <person name="Dubchak I.L."/>
            <person name="Garbelotto M."/>
            <person name="Gijzen M."/>
            <person name="Gordon S.G."/>
            <person name="Govers F."/>
            <person name="Grunwald N.J."/>
            <person name="Huang W."/>
            <person name="Ivors K.L."/>
            <person name="Jones R.W."/>
            <person name="Kamoun S."/>
            <person name="Krampis K."/>
            <person name="Lamour K.H."/>
            <person name="Lee M.K."/>
            <person name="McDonald W.H."/>
            <person name="Medina M."/>
            <person name="Meijer H.J."/>
            <person name="Nordberg E.K."/>
            <person name="Maclean D.J."/>
            <person name="Ospina-Giraldo M.D."/>
            <person name="Morris P.F."/>
            <person name="Phuntumart V."/>
            <person name="Putnam N.H."/>
            <person name="Rash S."/>
            <person name="Rose J.K."/>
            <person name="Sakihama Y."/>
            <person name="Salamov A.A."/>
            <person name="Savidor A."/>
            <person name="Scheuring C.F."/>
            <person name="Smith B.M."/>
            <person name="Sobral B.W."/>
            <person name="Terry A."/>
            <person name="Torto-Alalibo T.A."/>
            <person name="Win J."/>
            <person name="Xu Z."/>
            <person name="Zhang H."/>
            <person name="Grigoriev I.V."/>
            <person name="Rokhsar D.S."/>
            <person name="Boore J.L."/>
        </authorList>
    </citation>
    <scope>NUCLEOTIDE SEQUENCE [LARGE SCALE GENOMIC DNA]</scope>
    <source>
        <strain evidence="2 3">P6497</strain>
    </source>
</reference>
<dbReference type="RefSeq" id="XP_009515872.1">
    <property type="nucleotide sequence ID" value="XM_009517577.1"/>
</dbReference>
<protein>
    <submittedName>
        <fullName evidence="2">Uncharacterized protein</fullName>
    </submittedName>
</protein>
<gene>
    <name evidence="2" type="ORF">PHYSODRAFT_322247</name>
</gene>
<sequence length="148" mass="16111">MLLYAVLAGDKGVPSHQRVLIACIVEITSFTENVLRLFSMLLSFVYLRYLQPNRPRPYRSPFGLAGAFVGLLMCGISIFAILYTSVSDTIFLASIVVTALVFIAGSVYFCRVVLPKIQNNTLGSPVTSKDMSENLLSARSQVPISTGA</sequence>
<keyword evidence="1" id="KW-1133">Transmembrane helix</keyword>
<feature type="transmembrane region" description="Helical" evidence="1">
    <location>
        <begin position="62"/>
        <end position="83"/>
    </location>
</feature>
<dbReference type="AlphaFoldDB" id="G4YMH1"/>
<dbReference type="STRING" id="1094619.G4YMH1"/>
<dbReference type="Proteomes" id="UP000002640">
    <property type="component" value="Unassembled WGS sequence"/>
</dbReference>
<dbReference type="GeneID" id="20644763"/>